<dbReference type="NCBIfam" id="NF011105">
    <property type="entry name" value="PRK14532.1"/>
    <property type="match status" value="1"/>
</dbReference>
<comment type="catalytic activity">
    <reaction evidence="5 7">
        <text>AMP + ATP = 2 ADP</text>
        <dbReference type="Rhea" id="RHEA:12973"/>
        <dbReference type="ChEBI" id="CHEBI:30616"/>
        <dbReference type="ChEBI" id="CHEBI:456215"/>
        <dbReference type="ChEBI" id="CHEBI:456216"/>
        <dbReference type="EC" id="2.7.4.3"/>
    </reaction>
</comment>
<comment type="subunit">
    <text evidence="5 7">Monomer.</text>
</comment>
<feature type="binding site" evidence="5">
    <location>
        <position position="132"/>
    </location>
    <ligand>
        <name>ATP</name>
        <dbReference type="ChEBI" id="CHEBI:30616"/>
    </ligand>
</feature>
<comment type="domain">
    <text evidence="5">Consists of three domains, a large central CORE domain and two small peripheral domains, NMPbind and LID, which undergo movements during catalysis. The LID domain closes over the site of phosphoryl transfer upon ATP binding. Assembling and dissambling the active center during each catalytic cycle provides an effective means to prevent ATP hydrolysis.</text>
</comment>
<accession>A0AA40SPS5</accession>
<feature type="binding site" evidence="5">
    <location>
        <begin position="15"/>
        <end position="20"/>
    </location>
    <ligand>
        <name>ATP</name>
        <dbReference type="ChEBI" id="CHEBI:30616"/>
    </ligand>
</feature>
<dbReference type="GO" id="GO:0005737">
    <property type="term" value="C:cytoplasm"/>
    <property type="evidence" value="ECO:0007669"/>
    <property type="project" value="UniProtKB-SubCell"/>
</dbReference>
<dbReference type="PRINTS" id="PR00094">
    <property type="entry name" value="ADENYLTKNASE"/>
</dbReference>
<dbReference type="PANTHER" id="PTHR23359">
    <property type="entry name" value="NUCLEOTIDE KINASE"/>
    <property type="match status" value="1"/>
</dbReference>
<evidence type="ECO:0000313" key="8">
    <source>
        <dbReference type="EMBL" id="MBB4140096.1"/>
    </source>
</evidence>
<keyword evidence="3 5" id="KW-0547">Nucleotide-binding</keyword>
<evidence type="ECO:0000256" key="6">
    <source>
        <dbReference type="RuleBase" id="RU003330"/>
    </source>
</evidence>
<feature type="binding site" evidence="5">
    <location>
        <position position="41"/>
    </location>
    <ligand>
        <name>AMP</name>
        <dbReference type="ChEBI" id="CHEBI:456215"/>
    </ligand>
</feature>
<dbReference type="GO" id="GO:0044209">
    <property type="term" value="P:AMP salvage"/>
    <property type="evidence" value="ECO:0007669"/>
    <property type="project" value="UniProtKB-UniRule"/>
</dbReference>
<proteinExistence type="inferred from homology"/>
<reference evidence="8 9" key="1">
    <citation type="submission" date="2020-08" db="EMBL/GenBank/DDBJ databases">
        <title>Sequencing the genomes of 1000 actinobacteria strains.</title>
        <authorList>
            <person name="Klenk H.-P."/>
        </authorList>
    </citation>
    <scope>NUCLEOTIDE SEQUENCE [LARGE SCALE GENOMIC DNA]</scope>
    <source>
        <strain evidence="8 9">DSM 19600</strain>
    </source>
</reference>
<dbReference type="GO" id="GO:0005524">
    <property type="term" value="F:ATP binding"/>
    <property type="evidence" value="ECO:0007669"/>
    <property type="project" value="UniProtKB-UniRule"/>
</dbReference>
<keyword evidence="9" id="KW-1185">Reference proteome</keyword>
<dbReference type="EMBL" id="JACIFH010000001">
    <property type="protein sequence ID" value="MBB4140096.1"/>
    <property type="molecule type" value="Genomic_DNA"/>
</dbReference>
<evidence type="ECO:0000256" key="5">
    <source>
        <dbReference type="HAMAP-Rule" id="MF_00235"/>
    </source>
</evidence>
<comment type="caution">
    <text evidence="8">The sequence shown here is derived from an EMBL/GenBank/DDBJ whole genome shotgun (WGS) entry which is preliminary data.</text>
</comment>
<comment type="subcellular location">
    <subcellularLocation>
        <location evidence="5 7">Cytoplasm</location>
    </subcellularLocation>
</comment>
<dbReference type="NCBIfam" id="NF001381">
    <property type="entry name" value="PRK00279.1-3"/>
    <property type="match status" value="1"/>
</dbReference>
<dbReference type="CDD" id="cd01428">
    <property type="entry name" value="ADK"/>
    <property type="match status" value="1"/>
</dbReference>
<feature type="binding site" evidence="5">
    <location>
        <position position="177"/>
    </location>
    <ligand>
        <name>ATP</name>
        <dbReference type="ChEBI" id="CHEBI:30616"/>
    </ligand>
</feature>
<evidence type="ECO:0000256" key="1">
    <source>
        <dbReference type="ARBA" id="ARBA00022679"/>
    </source>
</evidence>
<keyword evidence="5" id="KW-0963">Cytoplasm</keyword>
<dbReference type="NCBIfam" id="NF011100">
    <property type="entry name" value="PRK14527.1"/>
    <property type="match status" value="1"/>
</dbReference>
<dbReference type="InterPro" id="IPR033690">
    <property type="entry name" value="Adenylat_kinase_CS"/>
</dbReference>
<dbReference type="SUPFAM" id="SSF52540">
    <property type="entry name" value="P-loop containing nucleoside triphosphate hydrolases"/>
    <property type="match status" value="1"/>
</dbReference>
<comment type="caution">
    <text evidence="5">Lacks conserved residue(s) required for the propagation of feature annotation.</text>
</comment>
<comment type="similarity">
    <text evidence="5 6">Belongs to the adenylate kinase family.</text>
</comment>
<evidence type="ECO:0000256" key="3">
    <source>
        <dbReference type="ARBA" id="ARBA00022741"/>
    </source>
</evidence>
<feature type="binding site" evidence="5">
    <location>
        <position position="97"/>
    </location>
    <ligand>
        <name>AMP</name>
        <dbReference type="ChEBI" id="CHEBI:456215"/>
    </ligand>
</feature>
<keyword evidence="4 5" id="KW-0418">Kinase</keyword>
<dbReference type="Pfam" id="PF00406">
    <property type="entry name" value="ADK"/>
    <property type="match status" value="1"/>
</dbReference>
<feature type="binding site" evidence="5">
    <location>
        <position position="36"/>
    </location>
    <ligand>
        <name>AMP</name>
        <dbReference type="ChEBI" id="CHEBI:456215"/>
    </ligand>
</feature>
<evidence type="ECO:0000256" key="4">
    <source>
        <dbReference type="ARBA" id="ARBA00022777"/>
    </source>
</evidence>
<keyword evidence="5 7" id="KW-0067">ATP-binding</keyword>
<evidence type="ECO:0000256" key="2">
    <source>
        <dbReference type="ARBA" id="ARBA00022727"/>
    </source>
</evidence>
<dbReference type="InterPro" id="IPR000850">
    <property type="entry name" value="Adenylat/UMP-CMP_kin"/>
</dbReference>
<evidence type="ECO:0000256" key="7">
    <source>
        <dbReference type="RuleBase" id="RU003331"/>
    </source>
</evidence>
<dbReference type="Proteomes" id="UP000549113">
    <property type="component" value="Unassembled WGS sequence"/>
</dbReference>
<comment type="function">
    <text evidence="5">Catalyzes the reversible transfer of the terminal phosphate group between ATP and AMP. Plays an important role in cellular energy homeostasis and in adenine nucleotide metabolism.</text>
</comment>
<dbReference type="PROSITE" id="PS00113">
    <property type="entry name" value="ADENYLATE_KINASE"/>
    <property type="match status" value="1"/>
</dbReference>
<organism evidence="8 9">
    <name type="scientific">Microbacterium invictum</name>
    <dbReference type="NCBI Taxonomy" id="515415"/>
    <lineage>
        <taxon>Bacteria</taxon>
        <taxon>Bacillati</taxon>
        <taxon>Actinomycetota</taxon>
        <taxon>Actinomycetes</taxon>
        <taxon>Micrococcales</taxon>
        <taxon>Microbacteriaceae</taxon>
        <taxon>Microbacterium</taxon>
    </lineage>
</organism>
<sequence length="205" mass="21504">MTTTPARLLIIGPQGSGKGTQGVRIAEALGIPAVSTGDVFRANVKDGTELGVKVKAIIDAGDLVSDELTGAIVRDRLEQGDAANGFLLDGYPRNVAQVNDLDAFLDGRGEPLTAVIELSVPREESIHRLSLRATEQGRDDDNEESIAKRLKIYEDETAPILDLYRARGVVDAVDGVGSLDEITARITAALAARGIAAAGSQSLSA</sequence>
<dbReference type="AlphaFoldDB" id="A0AA40SPS5"/>
<comment type="pathway">
    <text evidence="5">Purine metabolism; AMP biosynthesis via salvage pathway; AMP from ADP: step 1/1.</text>
</comment>
<feature type="binding site" evidence="5">
    <location>
        <position position="149"/>
    </location>
    <ligand>
        <name>AMP</name>
        <dbReference type="ChEBI" id="CHEBI:456215"/>
    </ligand>
</feature>
<feature type="binding site" evidence="5">
    <location>
        <begin position="62"/>
        <end position="64"/>
    </location>
    <ligand>
        <name>AMP</name>
        <dbReference type="ChEBI" id="CHEBI:456215"/>
    </ligand>
</feature>
<dbReference type="NCBIfam" id="NF011104">
    <property type="entry name" value="PRK14531.1"/>
    <property type="match status" value="1"/>
</dbReference>
<dbReference type="GO" id="GO:0004017">
    <property type="term" value="F:AMP kinase activity"/>
    <property type="evidence" value="ECO:0007669"/>
    <property type="project" value="UniProtKB-UniRule"/>
</dbReference>
<dbReference type="RefSeq" id="WP_183499677.1">
    <property type="nucleotide sequence ID" value="NZ_BAABCO010000002.1"/>
</dbReference>
<keyword evidence="2 5" id="KW-0545">Nucleotide biosynthesis</keyword>
<feature type="binding site" evidence="5">
    <location>
        <begin position="90"/>
        <end position="93"/>
    </location>
    <ligand>
        <name>AMP</name>
        <dbReference type="ChEBI" id="CHEBI:456215"/>
    </ligand>
</feature>
<keyword evidence="1 5" id="KW-0808">Transferase</keyword>
<feature type="region of interest" description="NMP" evidence="5">
    <location>
        <begin position="35"/>
        <end position="64"/>
    </location>
</feature>
<name>A0AA40SPS5_9MICO</name>
<gene>
    <name evidence="5" type="primary">adk</name>
    <name evidence="8" type="ORF">BKA10_001890</name>
</gene>
<dbReference type="Gene3D" id="3.40.50.300">
    <property type="entry name" value="P-loop containing nucleotide triphosphate hydrolases"/>
    <property type="match status" value="1"/>
</dbReference>
<dbReference type="HAMAP" id="MF_00235">
    <property type="entry name" value="Adenylate_kinase_Adk"/>
    <property type="match status" value="1"/>
</dbReference>
<evidence type="ECO:0000313" key="9">
    <source>
        <dbReference type="Proteomes" id="UP000549113"/>
    </source>
</evidence>
<feature type="binding site" evidence="5">
    <location>
        <position position="138"/>
    </location>
    <ligand>
        <name>AMP</name>
        <dbReference type="ChEBI" id="CHEBI:456215"/>
    </ligand>
</feature>
<dbReference type="InterPro" id="IPR027417">
    <property type="entry name" value="P-loop_NTPase"/>
</dbReference>
<dbReference type="EC" id="2.7.4.3" evidence="5 7"/>
<protein>
    <recommendedName>
        <fullName evidence="5 7">Adenylate kinase</fullName>
        <shortName evidence="5">AK</shortName>
        <ecNumber evidence="5 7">2.7.4.3</ecNumber>
    </recommendedName>
    <alternativeName>
        <fullName evidence="5">ATP-AMP transphosphorylase</fullName>
    </alternativeName>
    <alternativeName>
        <fullName evidence="5">ATP:AMP phosphotransferase</fullName>
    </alternativeName>
    <alternativeName>
        <fullName evidence="5">Adenylate monophosphate kinase</fullName>
    </alternativeName>
</protein>